<protein>
    <submittedName>
        <fullName evidence="3">Uncharacterized protein</fullName>
    </submittedName>
</protein>
<feature type="transmembrane region" description="Helical" evidence="2">
    <location>
        <begin position="65"/>
        <end position="83"/>
    </location>
</feature>
<dbReference type="AlphaFoldDB" id="A0A9P6FSB1"/>
<feature type="transmembrane region" description="Helical" evidence="2">
    <location>
        <begin position="264"/>
        <end position="282"/>
    </location>
</feature>
<accession>A0A9P6FSB1</accession>
<dbReference type="Proteomes" id="UP000780801">
    <property type="component" value="Unassembled WGS sequence"/>
</dbReference>
<name>A0A9P6FSB1_9FUNG</name>
<keyword evidence="4" id="KW-1185">Reference proteome</keyword>
<proteinExistence type="predicted"/>
<feature type="compositionally biased region" description="Low complexity" evidence="1">
    <location>
        <begin position="504"/>
        <end position="531"/>
    </location>
</feature>
<feature type="region of interest" description="Disordered" evidence="1">
    <location>
        <begin position="491"/>
        <end position="531"/>
    </location>
</feature>
<comment type="caution">
    <text evidence="3">The sequence shown here is derived from an EMBL/GenBank/DDBJ whole genome shotgun (WGS) entry which is preliminary data.</text>
</comment>
<dbReference type="OrthoDB" id="2413783at2759"/>
<keyword evidence="2" id="KW-0472">Membrane</keyword>
<keyword evidence="2" id="KW-0812">Transmembrane</keyword>
<dbReference type="EMBL" id="JAABOA010001994">
    <property type="protein sequence ID" value="KAF9580547.1"/>
    <property type="molecule type" value="Genomic_DNA"/>
</dbReference>
<feature type="non-terminal residue" evidence="3">
    <location>
        <position position="1"/>
    </location>
</feature>
<feature type="transmembrane region" description="Helical" evidence="2">
    <location>
        <begin position="229"/>
        <end position="258"/>
    </location>
</feature>
<sequence length="531" mass="57297">MPSRTESESPPASLRAPSSPSPVKAKTPAISHHDLHPLVMARAYGAVASLYLWSIWCCDHYQLNLVYSAVIVISGAWLLWTIYPSTTNKMPTMITSSVSLDLSRPSAAAATRLQEAMPSPSPASSVSTAALPPSSSSAAISVKACDIAKGETAARDDRDQETSGAIIAEDAGVQQSVDNSGDWAFHRLSLPESPVLPCEPPPPYDKARASHLGNTAQGQGKSKDLSRQYLWTIFTIQGLGICGCLLFLGVQSLLPWVLTWEEELMLWTGAGVFYIILVYTAWCRLGRSSGFGSSAQAEPLELQDAAWSKSGVRAQLESGSVSSESSIKSALSQESLKLGKNGRRNPTQSPGQQEEELRHAHLRPPQLLAVSSSEVSKTLSPLPAPSNRSSLTFSLRSLKHEIHMWALSMFYLAPVIPKCLSHHCSGPMLAETFQSDQQHGKDGIETEDIISALDINDIPAGDQVLSQDLPSTSPQGRPQWTIVQTKRVYRKNTSEPRMPMLTVSPTSTSPTGSSPTSPTTLSRLTRMALDT</sequence>
<evidence type="ECO:0000313" key="4">
    <source>
        <dbReference type="Proteomes" id="UP000780801"/>
    </source>
</evidence>
<evidence type="ECO:0000313" key="3">
    <source>
        <dbReference type="EMBL" id="KAF9580547.1"/>
    </source>
</evidence>
<evidence type="ECO:0000256" key="1">
    <source>
        <dbReference type="SAM" id="MobiDB-lite"/>
    </source>
</evidence>
<feature type="region of interest" description="Disordered" evidence="1">
    <location>
        <begin position="338"/>
        <end position="358"/>
    </location>
</feature>
<organism evidence="3 4">
    <name type="scientific">Lunasporangiospora selenospora</name>
    <dbReference type="NCBI Taxonomy" id="979761"/>
    <lineage>
        <taxon>Eukaryota</taxon>
        <taxon>Fungi</taxon>
        <taxon>Fungi incertae sedis</taxon>
        <taxon>Mucoromycota</taxon>
        <taxon>Mortierellomycotina</taxon>
        <taxon>Mortierellomycetes</taxon>
        <taxon>Mortierellales</taxon>
        <taxon>Mortierellaceae</taxon>
        <taxon>Lunasporangiospora</taxon>
    </lineage>
</organism>
<keyword evidence="2" id="KW-1133">Transmembrane helix</keyword>
<feature type="region of interest" description="Disordered" evidence="1">
    <location>
        <begin position="109"/>
        <end position="130"/>
    </location>
</feature>
<gene>
    <name evidence="3" type="ORF">BGW38_002750</name>
</gene>
<feature type="region of interest" description="Disordered" evidence="1">
    <location>
        <begin position="1"/>
        <end position="28"/>
    </location>
</feature>
<evidence type="ECO:0000256" key="2">
    <source>
        <dbReference type="SAM" id="Phobius"/>
    </source>
</evidence>
<reference evidence="3" key="1">
    <citation type="journal article" date="2020" name="Fungal Divers.">
        <title>Resolving the Mortierellaceae phylogeny through synthesis of multi-gene phylogenetics and phylogenomics.</title>
        <authorList>
            <person name="Vandepol N."/>
            <person name="Liber J."/>
            <person name="Desiro A."/>
            <person name="Na H."/>
            <person name="Kennedy M."/>
            <person name="Barry K."/>
            <person name="Grigoriev I.V."/>
            <person name="Miller A.N."/>
            <person name="O'Donnell K."/>
            <person name="Stajich J.E."/>
            <person name="Bonito G."/>
        </authorList>
    </citation>
    <scope>NUCLEOTIDE SEQUENCE</scope>
    <source>
        <strain evidence="3">KOD1015</strain>
    </source>
</reference>
<feature type="compositionally biased region" description="Low complexity" evidence="1">
    <location>
        <begin position="8"/>
        <end position="22"/>
    </location>
</feature>